<dbReference type="CDD" id="cd01941">
    <property type="entry name" value="YeiC_kinase_like"/>
    <property type="match status" value="1"/>
</dbReference>
<dbReference type="InterPro" id="IPR036390">
    <property type="entry name" value="WH_DNA-bd_sf"/>
</dbReference>
<keyword evidence="2 4" id="KW-0418">Kinase</keyword>
<dbReference type="InterPro" id="IPR036388">
    <property type="entry name" value="WH-like_DNA-bd_sf"/>
</dbReference>
<dbReference type="Gene3D" id="1.10.10.10">
    <property type="entry name" value="Winged helix-like DNA-binding domain superfamily/Winged helix DNA-binding domain"/>
    <property type="match status" value="1"/>
</dbReference>
<protein>
    <submittedName>
        <fullName evidence="4">Kinase</fullName>
    </submittedName>
</protein>
<dbReference type="SUPFAM" id="SSF53613">
    <property type="entry name" value="Ribokinase-like"/>
    <property type="match status" value="1"/>
</dbReference>
<reference evidence="4 5" key="1">
    <citation type="submission" date="2018-02" db="EMBL/GenBank/DDBJ databases">
        <title>novel marine gammaproteobacteria from coastal saline agro ecosystem.</title>
        <authorList>
            <person name="Krishnan R."/>
            <person name="Ramesh Kumar N."/>
        </authorList>
    </citation>
    <scope>NUCLEOTIDE SEQUENCE [LARGE SCALE GENOMIC DNA]</scope>
    <source>
        <strain evidence="4 5">228</strain>
    </source>
</reference>
<accession>A0A2S5KVN5</accession>
<dbReference type="SUPFAM" id="SSF46785">
    <property type="entry name" value="Winged helix' DNA-binding domain"/>
    <property type="match status" value="1"/>
</dbReference>
<dbReference type="InterPro" id="IPR002173">
    <property type="entry name" value="Carboh/pur_kinase_PfkB_CS"/>
</dbReference>
<dbReference type="EMBL" id="PRLP01000012">
    <property type="protein sequence ID" value="PPC78778.1"/>
    <property type="molecule type" value="Genomic_DNA"/>
</dbReference>
<dbReference type="InterPro" id="IPR029056">
    <property type="entry name" value="Ribokinase-like"/>
</dbReference>
<dbReference type="PROSITE" id="PS00583">
    <property type="entry name" value="PFKB_KINASES_1"/>
    <property type="match status" value="1"/>
</dbReference>
<organism evidence="4 5">
    <name type="scientific">Proteobacteria bacterium 228</name>
    <dbReference type="NCBI Taxonomy" id="2083153"/>
    <lineage>
        <taxon>Bacteria</taxon>
        <taxon>Pseudomonadati</taxon>
        <taxon>Pseudomonadota</taxon>
    </lineage>
</organism>
<proteinExistence type="predicted"/>
<evidence type="ECO:0000259" key="3">
    <source>
        <dbReference type="Pfam" id="PF00294"/>
    </source>
</evidence>
<keyword evidence="1" id="KW-0808">Transferase</keyword>
<gene>
    <name evidence="4" type="ORF">C4K68_03780</name>
</gene>
<evidence type="ECO:0000256" key="2">
    <source>
        <dbReference type="ARBA" id="ARBA00022777"/>
    </source>
</evidence>
<dbReference type="InterPro" id="IPR011611">
    <property type="entry name" value="PfkB_dom"/>
</dbReference>
<dbReference type="Gene3D" id="3.40.1190.20">
    <property type="match status" value="1"/>
</dbReference>
<dbReference type="OrthoDB" id="9806249at2"/>
<name>A0A2S5KVN5_9PROT</name>
<dbReference type="PANTHER" id="PTHR10584">
    <property type="entry name" value="SUGAR KINASE"/>
    <property type="match status" value="1"/>
</dbReference>
<dbReference type="AlphaFoldDB" id="A0A2S5KVN5"/>
<evidence type="ECO:0000256" key="1">
    <source>
        <dbReference type="ARBA" id="ARBA00022679"/>
    </source>
</evidence>
<evidence type="ECO:0000313" key="5">
    <source>
        <dbReference type="Proteomes" id="UP000238196"/>
    </source>
</evidence>
<dbReference type="Pfam" id="PF13412">
    <property type="entry name" value="HTH_24"/>
    <property type="match status" value="1"/>
</dbReference>
<dbReference type="Proteomes" id="UP000238196">
    <property type="component" value="Unassembled WGS sequence"/>
</dbReference>
<dbReference type="GO" id="GO:0016301">
    <property type="term" value="F:kinase activity"/>
    <property type="evidence" value="ECO:0007669"/>
    <property type="project" value="UniProtKB-KW"/>
</dbReference>
<sequence length="379" mass="40834">MTEREQEILLLIRQDPLISQQALADRLGITRSAVAGHIMNLTNKGAIRGKGYIVADAPYAVVIGGANMDILGQPATAFQLQDSNPGRVSCSPGGVGRNIAENLARLGADSRLIAPIGKDAYGQMLLEHCQQAGIDMRYCLLLDDATTSTYLSILDASGDMHVAINDMAIIERLRVETLVSHAEMLRRASLLIIDTNLSREVLEYLLSQFSQVPIFVDTVSGPKSEKLRGLLGSIHTLKPNLLEAQQLSGLKVRSDEDLPGLADWFHQQGVKRLCLSLSARGTYLSEMNDQGTAEQQILPPLAVDLVNANGAGDAFLAGLAHGWLQGWQSSDAARFAVASAALTLTHPSTINPTMSVTAVERLLQQTEALPYTAHSQHNA</sequence>
<evidence type="ECO:0000313" key="4">
    <source>
        <dbReference type="EMBL" id="PPC78778.1"/>
    </source>
</evidence>
<comment type="caution">
    <text evidence="4">The sequence shown here is derived from an EMBL/GenBank/DDBJ whole genome shotgun (WGS) entry which is preliminary data.</text>
</comment>
<dbReference type="PANTHER" id="PTHR10584:SF166">
    <property type="entry name" value="RIBOKINASE"/>
    <property type="match status" value="1"/>
</dbReference>
<feature type="domain" description="Carbohydrate kinase PfkB" evidence="3">
    <location>
        <begin position="59"/>
        <end position="352"/>
    </location>
</feature>
<dbReference type="Pfam" id="PF00294">
    <property type="entry name" value="PfkB"/>
    <property type="match status" value="1"/>
</dbReference>